<dbReference type="GO" id="GO:0006355">
    <property type="term" value="P:regulation of DNA-templated transcription"/>
    <property type="evidence" value="ECO:0007669"/>
    <property type="project" value="InterPro"/>
</dbReference>
<dbReference type="SUPFAM" id="SSF47598">
    <property type="entry name" value="Ribbon-helix-helix"/>
    <property type="match status" value="1"/>
</dbReference>
<sequence>MARPDNQPPQGDERIEIKATPIRLPEDLLAAIDQIAATEQVSRNAVFNAALRFAVAHQRPWVKTAVDGRVTRWARERERRKDAD</sequence>
<dbReference type="Proteomes" id="UP000319514">
    <property type="component" value="Unassembled WGS sequence"/>
</dbReference>
<name>A0A542ZEJ7_9MICO</name>
<proteinExistence type="predicted"/>
<dbReference type="AlphaFoldDB" id="A0A542ZEJ7"/>
<reference evidence="2 3" key="1">
    <citation type="submission" date="2019-06" db="EMBL/GenBank/DDBJ databases">
        <title>Sequencing the genomes of 1000 actinobacteria strains.</title>
        <authorList>
            <person name="Klenk H.-P."/>
        </authorList>
    </citation>
    <scope>NUCLEOTIDE SEQUENCE [LARGE SCALE GENOMIC DNA]</scope>
    <source>
        <strain evidence="2 3">DSM 18082</strain>
    </source>
</reference>
<evidence type="ECO:0000313" key="3">
    <source>
        <dbReference type="Proteomes" id="UP000319514"/>
    </source>
</evidence>
<dbReference type="InterPro" id="IPR002145">
    <property type="entry name" value="CopG"/>
</dbReference>
<gene>
    <name evidence="2" type="ORF">FB474_0101</name>
</gene>
<organism evidence="2 3">
    <name type="scientific">Oryzihumus leptocrescens</name>
    <dbReference type="NCBI Taxonomy" id="297536"/>
    <lineage>
        <taxon>Bacteria</taxon>
        <taxon>Bacillati</taxon>
        <taxon>Actinomycetota</taxon>
        <taxon>Actinomycetes</taxon>
        <taxon>Micrococcales</taxon>
        <taxon>Intrasporangiaceae</taxon>
        <taxon>Oryzihumus</taxon>
    </lineage>
</organism>
<comment type="caution">
    <text evidence="2">The sequence shown here is derived from an EMBL/GenBank/DDBJ whole genome shotgun (WGS) entry which is preliminary data.</text>
</comment>
<evidence type="ECO:0000259" key="1">
    <source>
        <dbReference type="Pfam" id="PF01402"/>
    </source>
</evidence>
<keyword evidence="3" id="KW-1185">Reference proteome</keyword>
<dbReference type="InterPro" id="IPR013321">
    <property type="entry name" value="Arc_rbn_hlx_hlx"/>
</dbReference>
<dbReference type="RefSeq" id="WP_141786861.1">
    <property type="nucleotide sequence ID" value="NZ_BAAAKX010000006.1"/>
</dbReference>
<dbReference type="Pfam" id="PF01402">
    <property type="entry name" value="RHH_1"/>
    <property type="match status" value="1"/>
</dbReference>
<feature type="domain" description="Ribbon-helix-helix protein CopG" evidence="1">
    <location>
        <begin position="22"/>
        <end position="56"/>
    </location>
</feature>
<dbReference type="InterPro" id="IPR010985">
    <property type="entry name" value="Ribbon_hlx_hlx"/>
</dbReference>
<evidence type="ECO:0000313" key="2">
    <source>
        <dbReference type="EMBL" id="TQL58764.1"/>
    </source>
</evidence>
<dbReference type="EMBL" id="VFOQ01000001">
    <property type="protein sequence ID" value="TQL58764.1"/>
    <property type="molecule type" value="Genomic_DNA"/>
</dbReference>
<accession>A0A542ZEJ7</accession>
<dbReference type="Gene3D" id="1.10.1220.10">
    <property type="entry name" value="Met repressor-like"/>
    <property type="match status" value="1"/>
</dbReference>
<protein>
    <submittedName>
        <fullName evidence="2">Ribbon-helix-helix CopG family protein</fullName>
    </submittedName>
</protein>